<sequence length="353" mass="38847">MPTRGIKRKFSDWEGSELEGHLSFQTDSYSFYRQALLNMSLEKFNKGRTMLEPSLRRYVLIANTLRIIQEDIHHENPCPPMDNGIPATCDLPTGNVISSLLPPDLENIFLPPVEDEFSVSTAIASILRELESVLDESCPQGVQRPLVTQDPEAKAEPVNQVNSHEPFKEEIFNNNSSPMGDSQDIELLRQIMIAAACSENLPASAPVALPELPLMDTSSVLEPAPIPSTSHANAETPEDMDTSSPEPMEPQVPTGNCSTIATEDLKPSEPVFGSFEILRSSYLNDISFDDPFSDIDTSVFERESQSVGPSSTRLSASEDLWFPSYCSAPSYSGSQGKRENNDLDNSFEILVGS</sequence>
<keyword evidence="4" id="KW-1185">Reference proteome</keyword>
<dbReference type="Pfam" id="PF06031">
    <property type="entry name" value="SERTA"/>
    <property type="match status" value="1"/>
</dbReference>
<feature type="region of interest" description="Disordered" evidence="1">
    <location>
        <begin position="221"/>
        <end position="252"/>
    </location>
</feature>
<dbReference type="InterPro" id="IPR009263">
    <property type="entry name" value="SERTA_dom"/>
</dbReference>
<evidence type="ECO:0000313" key="4">
    <source>
        <dbReference type="Proteomes" id="UP001181693"/>
    </source>
</evidence>
<dbReference type="GO" id="GO:0005634">
    <property type="term" value="C:nucleus"/>
    <property type="evidence" value="ECO:0007669"/>
    <property type="project" value="TreeGrafter"/>
</dbReference>
<name>A0AAV3A336_PYXAD</name>
<organism evidence="3 4">
    <name type="scientific">Pyxicephalus adspersus</name>
    <name type="common">African bullfrog</name>
    <dbReference type="NCBI Taxonomy" id="30357"/>
    <lineage>
        <taxon>Eukaryota</taxon>
        <taxon>Metazoa</taxon>
        <taxon>Chordata</taxon>
        <taxon>Craniata</taxon>
        <taxon>Vertebrata</taxon>
        <taxon>Euteleostomi</taxon>
        <taxon>Amphibia</taxon>
        <taxon>Batrachia</taxon>
        <taxon>Anura</taxon>
        <taxon>Neobatrachia</taxon>
        <taxon>Ranoidea</taxon>
        <taxon>Pyxicephalidae</taxon>
        <taxon>Pyxicephalinae</taxon>
        <taxon>Pyxicephalus</taxon>
    </lineage>
</organism>
<dbReference type="InterPro" id="IPR052262">
    <property type="entry name" value="E2F-SERTA_domain_protein"/>
</dbReference>
<accession>A0AAV3A336</accession>
<reference evidence="3" key="1">
    <citation type="thesis" date="2020" institute="ProQuest LLC" country="789 East Eisenhower Parkway, Ann Arbor, MI, USA">
        <title>Comparative Genomics and Chromosome Evolution.</title>
        <authorList>
            <person name="Mudd A.B."/>
        </authorList>
    </citation>
    <scope>NUCLEOTIDE SEQUENCE</scope>
    <source>
        <strain evidence="3">1538</strain>
        <tissue evidence="3">Blood</tissue>
    </source>
</reference>
<dbReference type="Proteomes" id="UP001181693">
    <property type="component" value="Unassembled WGS sequence"/>
</dbReference>
<dbReference type="PANTHER" id="PTHR16277:SF15">
    <property type="entry name" value="SERTA DOMAIN-CONTAINING PROTEIN"/>
    <property type="match status" value="1"/>
</dbReference>
<dbReference type="EMBL" id="DYDO01000007">
    <property type="protein sequence ID" value="DBA20817.1"/>
    <property type="molecule type" value="Genomic_DNA"/>
</dbReference>
<evidence type="ECO:0000313" key="3">
    <source>
        <dbReference type="EMBL" id="DBA20817.1"/>
    </source>
</evidence>
<dbReference type="PANTHER" id="PTHR16277">
    <property type="entry name" value="CELL DIVISION CYCLE ASSOCIATED PROTEIN 4/SERTA DOMAIN-CONTAINING PROTEIN 2"/>
    <property type="match status" value="1"/>
</dbReference>
<feature type="domain" description="SERTA" evidence="2">
    <location>
        <begin position="29"/>
        <end position="76"/>
    </location>
</feature>
<protein>
    <recommendedName>
        <fullName evidence="2">SERTA domain-containing protein</fullName>
    </recommendedName>
</protein>
<evidence type="ECO:0000256" key="1">
    <source>
        <dbReference type="SAM" id="MobiDB-lite"/>
    </source>
</evidence>
<dbReference type="AlphaFoldDB" id="A0AAV3A336"/>
<gene>
    <name evidence="3" type="ORF">GDO54_017560</name>
</gene>
<proteinExistence type="predicted"/>
<comment type="caution">
    <text evidence="3">The sequence shown here is derived from an EMBL/GenBank/DDBJ whole genome shotgun (WGS) entry which is preliminary data.</text>
</comment>
<evidence type="ECO:0000259" key="2">
    <source>
        <dbReference type="PROSITE" id="PS51053"/>
    </source>
</evidence>
<dbReference type="PROSITE" id="PS51053">
    <property type="entry name" value="SERTA"/>
    <property type="match status" value="1"/>
</dbReference>